<reference evidence="4" key="1">
    <citation type="submission" date="2021-03" db="EMBL/GenBank/DDBJ databases">
        <title>Whole genome shotgun sequence of Actinoplanes auranticolor NBRC 12245.</title>
        <authorList>
            <person name="Komaki H."/>
            <person name="Tamura T."/>
        </authorList>
    </citation>
    <scope>NUCLEOTIDE SEQUENCE</scope>
    <source>
        <strain evidence="4">NBRC 12245</strain>
    </source>
</reference>
<dbReference type="InterPro" id="IPR025419">
    <property type="entry name" value="DUF4142"/>
</dbReference>
<keyword evidence="5" id="KW-1185">Reference proteome</keyword>
<keyword evidence="2" id="KW-0732">Signal</keyword>
<dbReference type="PANTHER" id="PTHR38593">
    <property type="entry name" value="BLR2558 PROTEIN"/>
    <property type="match status" value="1"/>
</dbReference>
<evidence type="ECO:0000313" key="5">
    <source>
        <dbReference type="Proteomes" id="UP000681340"/>
    </source>
</evidence>
<feature type="transmembrane region" description="Helical" evidence="1">
    <location>
        <begin position="190"/>
        <end position="209"/>
    </location>
</feature>
<evidence type="ECO:0000313" key="4">
    <source>
        <dbReference type="EMBL" id="GIM63451.1"/>
    </source>
</evidence>
<dbReference type="EMBL" id="BOQL01000004">
    <property type="protein sequence ID" value="GIM63451.1"/>
    <property type="molecule type" value="Genomic_DNA"/>
</dbReference>
<keyword evidence="1" id="KW-1133">Transmembrane helix</keyword>
<accession>A0A919S462</accession>
<feature type="signal peptide" evidence="2">
    <location>
        <begin position="1"/>
        <end position="25"/>
    </location>
</feature>
<dbReference type="AlphaFoldDB" id="A0A919S462"/>
<keyword evidence="1" id="KW-0812">Transmembrane</keyword>
<sequence length="218" mass="22561">MFIRRAAAVAGVAALLLLPATAAVAAPSDQDTTFLRAAHQSNLAEIATGKLAQQKGASEQVKDLGARWVADHTKLDATLTDTAEALGVDLPDAPNAEQRALARRYEAVSGRDFDALWIPTQMDAHMKAMRLGEKEVAEGSDAQVKKLAQDSAPVVAAHHELLEDAASDLGVPSNIATGTGGQAATSNAPAAIGFGALGLLLVAAALVLLRRRSAVTTR</sequence>
<dbReference type="InterPro" id="IPR012347">
    <property type="entry name" value="Ferritin-like"/>
</dbReference>
<dbReference type="PANTHER" id="PTHR38593:SF1">
    <property type="entry name" value="BLR2558 PROTEIN"/>
    <property type="match status" value="1"/>
</dbReference>
<gene>
    <name evidence="4" type="ORF">Aau02nite_04140</name>
</gene>
<evidence type="ECO:0000256" key="2">
    <source>
        <dbReference type="SAM" id="SignalP"/>
    </source>
</evidence>
<evidence type="ECO:0000259" key="3">
    <source>
        <dbReference type="Pfam" id="PF13628"/>
    </source>
</evidence>
<proteinExistence type="predicted"/>
<comment type="caution">
    <text evidence="4">The sequence shown here is derived from an EMBL/GenBank/DDBJ whole genome shotgun (WGS) entry which is preliminary data.</text>
</comment>
<keyword evidence="1" id="KW-0472">Membrane</keyword>
<name>A0A919S462_9ACTN</name>
<dbReference type="Proteomes" id="UP000681340">
    <property type="component" value="Unassembled WGS sequence"/>
</dbReference>
<feature type="chain" id="PRO_5036977571" description="DUF4142 domain-containing protein" evidence="2">
    <location>
        <begin position="26"/>
        <end position="218"/>
    </location>
</feature>
<dbReference type="Pfam" id="PF13628">
    <property type="entry name" value="DUF4142"/>
    <property type="match status" value="1"/>
</dbReference>
<evidence type="ECO:0000256" key="1">
    <source>
        <dbReference type="SAM" id="Phobius"/>
    </source>
</evidence>
<feature type="domain" description="DUF4142" evidence="3">
    <location>
        <begin position="30"/>
        <end position="163"/>
    </location>
</feature>
<protein>
    <recommendedName>
        <fullName evidence="3">DUF4142 domain-containing protein</fullName>
    </recommendedName>
</protein>
<organism evidence="4 5">
    <name type="scientific">Actinoplanes auranticolor</name>
    <dbReference type="NCBI Taxonomy" id="47988"/>
    <lineage>
        <taxon>Bacteria</taxon>
        <taxon>Bacillati</taxon>
        <taxon>Actinomycetota</taxon>
        <taxon>Actinomycetes</taxon>
        <taxon>Micromonosporales</taxon>
        <taxon>Micromonosporaceae</taxon>
        <taxon>Actinoplanes</taxon>
    </lineage>
</organism>
<dbReference type="Gene3D" id="1.20.1260.10">
    <property type="match status" value="1"/>
</dbReference>